<evidence type="ECO:0000313" key="2">
    <source>
        <dbReference type="Proteomes" id="UP000025227"/>
    </source>
</evidence>
<accession>A0A7I4Y185</accession>
<dbReference type="WBParaSite" id="HCON_00041584-00001">
    <property type="protein sequence ID" value="HCON_00041584-00001"/>
    <property type="gene ID" value="HCON_00041584"/>
</dbReference>
<proteinExistence type="predicted"/>
<dbReference type="AlphaFoldDB" id="A0A7I4Y185"/>
<dbReference type="Proteomes" id="UP000025227">
    <property type="component" value="Unplaced"/>
</dbReference>
<evidence type="ECO:0000256" key="1">
    <source>
        <dbReference type="SAM" id="MobiDB-lite"/>
    </source>
</evidence>
<protein>
    <submittedName>
        <fullName evidence="3">Uncharacterized protein</fullName>
    </submittedName>
</protein>
<feature type="region of interest" description="Disordered" evidence="1">
    <location>
        <begin position="1"/>
        <end position="30"/>
    </location>
</feature>
<sequence length="30" mass="3114">MSERSASDGSSDREPAKEAKVASPVMNCSS</sequence>
<evidence type="ECO:0000313" key="3">
    <source>
        <dbReference type="WBParaSite" id="HCON_00041584-00001"/>
    </source>
</evidence>
<reference evidence="3" key="1">
    <citation type="submission" date="2020-12" db="UniProtKB">
        <authorList>
            <consortium name="WormBaseParasite"/>
        </authorList>
    </citation>
    <scope>IDENTIFICATION</scope>
    <source>
        <strain evidence="3">MHco3</strain>
    </source>
</reference>
<name>A0A7I4Y185_HAECO</name>
<keyword evidence="2" id="KW-1185">Reference proteome</keyword>
<feature type="compositionally biased region" description="Basic and acidic residues" evidence="1">
    <location>
        <begin position="1"/>
        <end position="20"/>
    </location>
</feature>
<organism evidence="2 3">
    <name type="scientific">Haemonchus contortus</name>
    <name type="common">Barber pole worm</name>
    <dbReference type="NCBI Taxonomy" id="6289"/>
    <lineage>
        <taxon>Eukaryota</taxon>
        <taxon>Metazoa</taxon>
        <taxon>Ecdysozoa</taxon>
        <taxon>Nematoda</taxon>
        <taxon>Chromadorea</taxon>
        <taxon>Rhabditida</taxon>
        <taxon>Rhabditina</taxon>
        <taxon>Rhabditomorpha</taxon>
        <taxon>Strongyloidea</taxon>
        <taxon>Trichostrongylidae</taxon>
        <taxon>Haemonchus</taxon>
    </lineage>
</organism>